<dbReference type="EMBL" id="KY000031">
    <property type="protein sequence ID" value="ASK41711.1"/>
    <property type="molecule type" value="Genomic_DNA"/>
</dbReference>
<proteinExistence type="predicted"/>
<accession>A0A2Z2PHW5</accession>
<sequence length="159" mass="17387">MHRSMWVALLVVGFGVGGMLCFERTGGLDRTVALTSAPAEDTLPASFSICGEDRRMNCVVDGDTFWFKGEKIRIADIDTPELSPPRCTAERVKGEAAKARILALLNAGPFSMSTGLRDEDRYGRKLGTVSRKGQSFGEILVGEGLARRWDGARRSWCDS</sequence>
<feature type="domain" description="TNase-like" evidence="1">
    <location>
        <begin position="50"/>
        <end position="147"/>
    </location>
</feature>
<dbReference type="RefSeq" id="WP_172690704.1">
    <property type="nucleotide sequence ID" value="NZ_KY000031.1"/>
</dbReference>
<dbReference type="AlphaFoldDB" id="A0A2Z2PHW5"/>
<dbReference type="InterPro" id="IPR035437">
    <property type="entry name" value="SNase_OB-fold_sf"/>
</dbReference>
<dbReference type="Gene3D" id="2.40.50.90">
    <property type="match status" value="1"/>
</dbReference>
<dbReference type="InterPro" id="IPR016071">
    <property type="entry name" value="Staphylococal_nuclease_OB-fold"/>
</dbReference>
<dbReference type="PROSITE" id="PS50830">
    <property type="entry name" value="TNASE_3"/>
    <property type="match status" value="1"/>
</dbReference>
<name>A0A2Z2PHW5_AGRTU</name>
<keyword evidence="2" id="KW-0614">Plasmid</keyword>
<geneLocation type="plasmid" evidence="2">
    <name>pTi_Tun198</name>
</geneLocation>
<protein>
    <submittedName>
        <fullName evidence="2">Nuclease</fullName>
    </submittedName>
</protein>
<evidence type="ECO:0000313" key="2">
    <source>
        <dbReference type="EMBL" id="ASK41711.1"/>
    </source>
</evidence>
<dbReference type="Pfam" id="PF00565">
    <property type="entry name" value="SNase"/>
    <property type="match status" value="1"/>
</dbReference>
<evidence type="ECO:0000259" key="1">
    <source>
        <dbReference type="PROSITE" id="PS50830"/>
    </source>
</evidence>
<reference evidence="2" key="1">
    <citation type="submission" date="2016-10" db="EMBL/GenBank/DDBJ databases">
        <title>Agrobacterium Ti plasmids: Classification based on T-DNA and Vir regions organization.</title>
        <authorList>
            <person name="Nabi N."/>
            <person name="Vial L."/>
            <person name="Ben Hafsa A."/>
            <person name="Chapulliot D."/>
            <person name="Berard A."/>
            <person name="Chauveau A."/>
            <person name="Le Paslier M.-C."/>
            <person name="Harzallah Skhiri F."/>
            <person name="Brunel D."/>
            <person name="Nesme X."/>
            <person name="Chaouachi M."/>
        </authorList>
    </citation>
    <scope>NUCLEOTIDE SEQUENCE</scope>
    <source>
        <strain evidence="2">Tun198</strain>
        <plasmid evidence="2">pTi_Tun198</plasmid>
    </source>
</reference>
<dbReference type="SUPFAM" id="SSF50199">
    <property type="entry name" value="Staphylococcal nuclease"/>
    <property type="match status" value="1"/>
</dbReference>
<organism evidence="2">
    <name type="scientific">Agrobacterium tumefaciens</name>
    <dbReference type="NCBI Taxonomy" id="358"/>
    <lineage>
        <taxon>Bacteria</taxon>
        <taxon>Pseudomonadati</taxon>
        <taxon>Pseudomonadota</taxon>
        <taxon>Alphaproteobacteria</taxon>
        <taxon>Hyphomicrobiales</taxon>
        <taxon>Rhizobiaceae</taxon>
        <taxon>Rhizobium/Agrobacterium group</taxon>
        <taxon>Agrobacterium</taxon>
        <taxon>Agrobacterium tumefaciens complex</taxon>
    </lineage>
</organism>